<comment type="caution">
    <text evidence="2">The sequence shown here is derived from an EMBL/GenBank/DDBJ whole genome shotgun (WGS) entry which is preliminary data.</text>
</comment>
<sequence>MGLVGAAVVGACSDTGRSGGDETRKKLVLPDYAPPQELPGSIISKAEGVCPAYTQFPAKPFRSVKARPGRGGSIRALVPTWTVPPPSLAENEWAKELDRRLGVKYVPNVAVDYDAKVATTLAGGDLPDLLFAIPGGAPVVLQTLLQGGFTDLTEYLSGSNIKKYPNLELLPTYAWRSSAVENRLYGAPNTLSFINQFDIYRRDLAKNLGYTALPANGDEMFDMLTGFAKKNTGGDAWTFGSVVRGIRLAQEMFRVPTNWRSGTDGGLTYYIETDEFEAALEYANRLWDAKCYHPDALSNSDTKERELFVAGKLLIHWSSLDIYFGNGLSGIEGQMRRVVPGADPQYFLPPGHDGGKCNPTGSSPGSYGVAAIPSEIGKDKGRVEELLNIMNYWAAPFGSEEFLFLHFGIEGRHFNFNTDGQPVPVDDARVLSEMTMNVLCGPAFQYYPSHPQTAVTAQKIIARNAPLVLKDPTVGLVSRTAMRQSSALSQLVTDYTNQIVSGRKPVNAVGELRQQWRSRGGDRIRDEYQESGSRVAGTAK</sequence>
<dbReference type="RefSeq" id="WP_192752780.1">
    <property type="nucleotide sequence ID" value="NZ_BAABJL010000142.1"/>
</dbReference>
<dbReference type="SUPFAM" id="SSF53850">
    <property type="entry name" value="Periplasmic binding protein-like II"/>
    <property type="match status" value="1"/>
</dbReference>
<evidence type="ECO:0000256" key="1">
    <source>
        <dbReference type="SAM" id="MobiDB-lite"/>
    </source>
</evidence>
<dbReference type="AlphaFoldDB" id="A0A927N1E3"/>
<accession>A0A927N1E3</accession>
<proteinExistence type="predicted"/>
<feature type="region of interest" description="Disordered" evidence="1">
    <location>
        <begin position="520"/>
        <end position="540"/>
    </location>
</feature>
<dbReference type="PANTHER" id="PTHR43649:SF12">
    <property type="entry name" value="DIACETYLCHITOBIOSE BINDING PROTEIN DASA"/>
    <property type="match status" value="1"/>
</dbReference>
<reference evidence="2" key="1">
    <citation type="submission" date="2020-10" db="EMBL/GenBank/DDBJ databases">
        <title>Sequencing the genomes of 1000 actinobacteria strains.</title>
        <authorList>
            <person name="Klenk H.-P."/>
        </authorList>
    </citation>
    <scope>NUCLEOTIDE SEQUENCE</scope>
    <source>
        <strain evidence="2">DSM 45354</strain>
    </source>
</reference>
<protein>
    <submittedName>
        <fullName evidence="2">Aldouronate transport system substrate-binding protein</fullName>
    </submittedName>
</protein>
<keyword evidence="3" id="KW-1185">Reference proteome</keyword>
<gene>
    <name evidence="2" type="ORF">HEB94_006006</name>
</gene>
<dbReference type="InterPro" id="IPR050490">
    <property type="entry name" value="Bact_solute-bd_prot1"/>
</dbReference>
<dbReference type="Gene3D" id="3.40.190.10">
    <property type="entry name" value="Periplasmic binding protein-like II"/>
    <property type="match status" value="2"/>
</dbReference>
<evidence type="ECO:0000313" key="3">
    <source>
        <dbReference type="Proteomes" id="UP000638648"/>
    </source>
</evidence>
<dbReference type="PANTHER" id="PTHR43649">
    <property type="entry name" value="ARABINOSE-BINDING PROTEIN-RELATED"/>
    <property type="match status" value="1"/>
</dbReference>
<dbReference type="Proteomes" id="UP000638648">
    <property type="component" value="Unassembled WGS sequence"/>
</dbReference>
<dbReference type="EMBL" id="JADBEM010000001">
    <property type="protein sequence ID" value="MBE1609158.1"/>
    <property type="molecule type" value="Genomic_DNA"/>
</dbReference>
<name>A0A927N1E3_9ACTN</name>
<evidence type="ECO:0000313" key="2">
    <source>
        <dbReference type="EMBL" id="MBE1609158.1"/>
    </source>
</evidence>
<organism evidence="2 3">
    <name type="scientific">Actinopolymorpha pittospori</name>
    <dbReference type="NCBI Taxonomy" id="648752"/>
    <lineage>
        <taxon>Bacteria</taxon>
        <taxon>Bacillati</taxon>
        <taxon>Actinomycetota</taxon>
        <taxon>Actinomycetes</taxon>
        <taxon>Propionibacteriales</taxon>
        <taxon>Actinopolymorphaceae</taxon>
        <taxon>Actinopolymorpha</taxon>
    </lineage>
</organism>